<dbReference type="Proteomes" id="UP000030765">
    <property type="component" value="Unassembled WGS sequence"/>
</dbReference>
<feature type="region of interest" description="Disordered" evidence="1">
    <location>
        <begin position="92"/>
        <end position="113"/>
    </location>
</feature>
<dbReference type="VEuPathDB" id="VectorBase:ASIC021368"/>
<dbReference type="GO" id="GO:0016787">
    <property type="term" value="F:hydrolase activity"/>
    <property type="evidence" value="ECO:0007669"/>
    <property type="project" value="UniProtKB-KW"/>
</dbReference>
<evidence type="ECO:0000313" key="2">
    <source>
        <dbReference type="EMBL" id="KFB53073.1"/>
    </source>
</evidence>
<dbReference type="EMBL" id="KE525411">
    <property type="protein sequence ID" value="KFB53073.1"/>
    <property type="molecule type" value="Genomic_DNA"/>
</dbReference>
<reference evidence="2 4" key="1">
    <citation type="journal article" date="2014" name="BMC Genomics">
        <title>Genome sequence of Anopheles sinensis provides insight into genetics basis of mosquito competence for malaria parasites.</title>
        <authorList>
            <person name="Zhou D."/>
            <person name="Zhang D."/>
            <person name="Ding G."/>
            <person name="Shi L."/>
            <person name="Hou Q."/>
            <person name="Ye Y."/>
            <person name="Xu Y."/>
            <person name="Zhou H."/>
            <person name="Xiong C."/>
            <person name="Li S."/>
            <person name="Yu J."/>
            <person name="Hong S."/>
            <person name="Yu X."/>
            <person name="Zou P."/>
            <person name="Chen C."/>
            <person name="Chang X."/>
            <person name="Wang W."/>
            <person name="Lv Y."/>
            <person name="Sun Y."/>
            <person name="Ma L."/>
            <person name="Shen B."/>
            <person name="Zhu C."/>
        </authorList>
    </citation>
    <scope>NUCLEOTIDE SEQUENCE [LARGE SCALE GENOMIC DNA]</scope>
</reference>
<evidence type="ECO:0000313" key="4">
    <source>
        <dbReference type="Proteomes" id="UP000030765"/>
    </source>
</evidence>
<proteinExistence type="predicted"/>
<dbReference type="EMBL" id="ATLV01026351">
    <property type="status" value="NOT_ANNOTATED_CDS"/>
    <property type="molecule type" value="Genomic_DNA"/>
</dbReference>
<name>A0A084WS79_ANOSI</name>
<keyword evidence="4" id="KW-1185">Reference proteome</keyword>
<dbReference type="AlphaFoldDB" id="A0A084WS79"/>
<feature type="compositionally biased region" description="Basic and acidic residues" evidence="1">
    <location>
        <begin position="92"/>
        <end position="103"/>
    </location>
</feature>
<evidence type="ECO:0000313" key="3">
    <source>
        <dbReference type="EnsemblMetazoa" id="ASIC021368-PA"/>
    </source>
</evidence>
<accession>A0A084WS79</accession>
<sequence>MYSHTIFNFQLFQNHTVSSSSEKTRDEIARTTKTTGLATGRAVCAYPGTYACPSGSMPNRTLNRAANRAGRSDRARHPNNCTLASAAERHLAADAASTRERKNPTGPTFPTRRGEGAMCFRCPETTLSAGKCSLGIFDRIIKDRQDRSDSPVFEFRKCISALTGRQVSGEQMAS</sequence>
<evidence type="ECO:0000256" key="1">
    <source>
        <dbReference type="SAM" id="MobiDB-lite"/>
    </source>
</evidence>
<protein>
    <submittedName>
        <fullName evidence="2 3">Glycosyl hydrolase</fullName>
    </submittedName>
</protein>
<gene>
    <name evidence="2" type="ORF">ZHAS_00021368</name>
</gene>
<reference evidence="3" key="2">
    <citation type="submission" date="2020-05" db="UniProtKB">
        <authorList>
            <consortium name="EnsemblMetazoa"/>
        </authorList>
    </citation>
    <scope>IDENTIFICATION</scope>
</reference>
<organism evidence="2">
    <name type="scientific">Anopheles sinensis</name>
    <name type="common">Mosquito</name>
    <dbReference type="NCBI Taxonomy" id="74873"/>
    <lineage>
        <taxon>Eukaryota</taxon>
        <taxon>Metazoa</taxon>
        <taxon>Ecdysozoa</taxon>
        <taxon>Arthropoda</taxon>
        <taxon>Hexapoda</taxon>
        <taxon>Insecta</taxon>
        <taxon>Pterygota</taxon>
        <taxon>Neoptera</taxon>
        <taxon>Endopterygota</taxon>
        <taxon>Diptera</taxon>
        <taxon>Nematocera</taxon>
        <taxon>Culicoidea</taxon>
        <taxon>Culicidae</taxon>
        <taxon>Anophelinae</taxon>
        <taxon>Anopheles</taxon>
    </lineage>
</organism>
<keyword evidence="2" id="KW-0378">Hydrolase</keyword>
<dbReference type="EnsemblMetazoa" id="ASIC021368-RA">
    <property type="protein sequence ID" value="ASIC021368-PA"/>
    <property type="gene ID" value="ASIC021368"/>
</dbReference>